<dbReference type="OrthoDB" id="6381036at2"/>
<dbReference type="AlphaFoldDB" id="A0A1M5JN85"/>
<name>A0A1M5JN85_9ALTE</name>
<keyword evidence="2" id="KW-1185">Reference proteome</keyword>
<evidence type="ECO:0000313" key="2">
    <source>
        <dbReference type="Proteomes" id="UP000184520"/>
    </source>
</evidence>
<proteinExistence type="predicted"/>
<dbReference type="STRING" id="634436.SAMN05216361_2180"/>
<evidence type="ECO:0008006" key="3">
    <source>
        <dbReference type="Google" id="ProtNLM"/>
    </source>
</evidence>
<gene>
    <name evidence="1" type="ORF">SAMN05216361_2180</name>
</gene>
<reference evidence="2" key="1">
    <citation type="submission" date="2016-11" db="EMBL/GenBank/DDBJ databases">
        <authorList>
            <person name="Varghese N."/>
            <person name="Submissions S."/>
        </authorList>
    </citation>
    <scope>NUCLEOTIDE SEQUENCE [LARGE SCALE GENOMIC DNA]</scope>
    <source>
        <strain evidence="2">CGMCC 1.8995</strain>
    </source>
</reference>
<dbReference type="RefSeq" id="WP_073322245.1">
    <property type="nucleotide sequence ID" value="NZ_FQWD01000003.1"/>
</dbReference>
<organism evidence="1 2">
    <name type="scientific">Marisediminitalea aggregata</name>
    <dbReference type="NCBI Taxonomy" id="634436"/>
    <lineage>
        <taxon>Bacteria</taxon>
        <taxon>Pseudomonadati</taxon>
        <taxon>Pseudomonadota</taxon>
        <taxon>Gammaproteobacteria</taxon>
        <taxon>Alteromonadales</taxon>
        <taxon>Alteromonadaceae</taxon>
        <taxon>Marisediminitalea</taxon>
    </lineage>
</organism>
<dbReference type="EMBL" id="FQWD01000003">
    <property type="protein sequence ID" value="SHG42027.1"/>
    <property type="molecule type" value="Genomic_DNA"/>
</dbReference>
<accession>A0A1M5JN85</accession>
<dbReference type="Proteomes" id="UP000184520">
    <property type="component" value="Unassembled WGS sequence"/>
</dbReference>
<sequence>MALSQLNWQDRLHVLVGYCLLKTGRLTFDAFTEAELNDIVRPYFPIKVPLEVPIGEGSFECLEGQLTMPLSTNRLTLQLFCSVEIRALGTTIYRAHVAVSVSALPNYFPASRTLRFTDARVDVVHLLNDRYSLLKDTQFIIDKLLPGPLSGLSSLLGQPLRSALSIVTAGSTEQALAYLRLYLQGNTQRILDYHKPKIEQQLLNELESRAIGYTLSDEVWREFLFARWGKRVVVEDKSLRFYFTE</sequence>
<evidence type="ECO:0000313" key="1">
    <source>
        <dbReference type="EMBL" id="SHG42027.1"/>
    </source>
</evidence>
<protein>
    <recommendedName>
        <fullName evidence="3">DUF1439 domain-containing protein</fullName>
    </recommendedName>
</protein>